<evidence type="ECO:0000313" key="1">
    <source>
        <dbReference type="EMBL" id="QHD65721.1"/>
    </source>
</evidence>
<dbReference type="Proteomes" id="UP000464086">
    <property type="component" value="Chromosome"/>
</dbReference>
<name>A0A6P1GDA4_SPHYA</name>
<proteinExistence type="predicted"/>
<protein>
    <submittedName>
        <fullName evidence="1">Uncharacterized protein</fullName>
    </submittedName>
</protein>
<organism evidence="1 2">
    <name type="scientific">Sphingobium yanoikuyae</name>
    <name type="common">Sphingomonas yanoikuyae</name>
    <dbReference type="NCBI Taxonomy" id="13690"/>
    <lineage>
        <taxon>Bacteria</taxon>
        <taxon>Pseudomonadati</taxon>
        <taxon>Pseudomonadota</taxon>
        <taxon>Alphaproteobacteria</taxon>
        <taxon>Sphingomonadales</taxon>
        <taxon>Sphingomonadaceae</taxon>
        <taxon>Sphingobium</taxon>
    </lineage>
</organism>
<gene>
    <name evidence="1" type="ORF">GS397_00630</name>
</gene>
<sequence length="118" mass="12841">MALAEKKHAGSFVALDGPTILHLAAAFHAEALEEDDQARWDVDEREQFKAAAARVEEGGGLNSWAGSERSRWATKTRETQEAALASRKALKATGDLQGVLEEWTEESLLLAEARGYSS</sequence>
<dbReference type="EMBL" id="CP047218">
    <property type="protein sequence ID" value="QHD65721.1"/>
    <property type="molecule type" value="Genomic_DNA"/>
</dbReference>
<accession>A0A6P1GDA4</accession>
<dbReference type="RefSeq" id="WP_159365354.1">
    <property type="nucleotide sequence ID" value="NZ_CP047218.1"/>
</dbReference>
<reference evidence="1 2" key="1">
    <citation type="submission" date="2019-12" db="EMBL/GenBank/DDBJ databases">
        <title>Functional and genomic insights into the Sphingobium yanoikuyae YC-JY1, a bacterium efficiently degrading bisphenol A.</title>
        <authorList>
            <person name="Jia Y."/>
            <person name="Li X."/>
            <person name="Wang J."/>
            <person name="Eltoukhy A."/>
            <person name="Lamraoui I."/>
            <person name="Yan Y."/>
        </authorList>
    </citation>
    <scope>NUCLEOTIDE SEQUENCE [LARGE SCALE GENOMIC DNA]</scope>
    <source>
        <strain evidence="1 2">YC-JY1</strain>
    </source>
</reference>
<evidence type="ECO:0000313" key="2">
    <source>
        <dbReference type="Proteomes" id="UP000464086"/>
    </source>
</evidence>
<dbReference type="AlphaFoldDB" id="A0A6P1GDA4"/>